<evidence type="ECO:0008006" key="2">
    <source>
        <dbReference type="Google" id="ProtNLM"/>
    </source>
</evidence>
<accession>A0A5B8R8Y7</accession>
<organism evidence="1">
    <name type="scientific">uncultured organism</name>
    <dbReference type="NCBI Taxonomy" id="155900"/>
    <lineage>
        <taxon>unclassified sequences</taxon>
        <taxon>environmental samples</taxon>
    </lineage>
</organism>
<dbReference type="AlphaFoldDB" id="A0A5B8R8Y7"/>
<protein>
    <recommendedName>
        <fullName evidence="2">MetA-pathway of phenol degradation</fullName>
    </recommendedName>
</protein>
<proteinExistence type="predicted"/>
<dbReference type="Pfam" id="PF13557">
    <property type="entry name" value="Phenol_MetA_deg"/>
    <property type="match status" value="1"/>
</dbReference>
<evidence type="ECO:0000313" key="1">
    <source>
        <dbReference type="EMBL" id="QEA05216.1"/>
    </source>
</evidence>
<name>A0A5B8R8Y7_9ZZZZ</name>
<dbReference type="InterPro" id="IPR025737">
    <property type="entry name" value="FApF"/>
</dbReference>
<dbReference type="EMBL" id="MN079097">
    <property type="protein sequence ID" value="QEA05216.1"/>
    <property type="molecule type" value="Genomic_DNA"/>
</dbReference>
<gene>
    <name evidence="1" type="ORF">KBTEX_01536</name>
</gene>
<reference evidence="1" key="1">
    <citation type="submission" date="2019-06" db="EMBL/GenBank/DDBJ databases">
        <authorList>
            <person name="Murdoch R.W."/>
            <person name="Fathepure B."/>
        </authorList>
    </citation>
    <scope>NUCLEOTIDE SEQUENCE</scope>
</reference>
<sequence length="310" mass="33026">MTHCNRLVAAGLATAIAAALPAAASADATQHYVPGVEGSLGASVPPPGFYLRTYGVYYDSDNVKVDAISDNDGEIPGGDDSATVRAVVPRAIWITDKQFLGADYGMEAIAPILDKDVDAMGLSESDSGLGDVFLSPLILAWHGERYDTVLAAGYWTDAFSDYDDDNPVAAAASVGQGYSNVMVTLGGTWYLTADRTWAVSLLNRYETMASEIEGTDIEPGDNWVAEWGISHSFNPALTVGLVGYDSWQLTEDDAPAGVPTPKDEVHAVGGQVTYRSKSLGMSFDAALYDEYHSEHRPEGTTARVIVTIPF</sequence>